<feature type="compositionally biased region" description="Low complexity" evidence="1">
    <location>
        <begin position="125"/>
        <end position="144"/>
    </location>
</feature>
<evidence type="ECO:0000313" key="2">
    <source>
        <dbReference type="EMBL" id="KKN12261.1"/>
    </source>
</evidence>
<feature type="region of interest" description="Disordered" evidence="1">
    <location>
        <begin position="246"/>
        <end position="271"/>
    </location>
</feature>
<evidence type="ECO:0000256" key="1">
    <source>
        <dbReference type="SAM" id="MobiDB-lite"/>
    </source>
</evidence>
<protein>
    <submittedName>
        <fullName evidence="2">Uncharacterized protein</fullName>
    </submittedName>
</protein>
<gene>
    <name evidence="2" type="ORF">LCGC14_1018130</name>
</gene>
<name>A0A0F9QGI2_9ZZZZ</name>
<reference evidence="2" key="1">
    <citation type="journal article" date="2015" name="Nature">
        <title>Complex archaea that bridge the gap between prokaryotes and eukaryotes.</title>
        <authorList>
            <person name="Spang A."/>
            <person name="Saw J.H."/>
            <person name="Jorgensen S.L."/>
            <person name="Zaremba-Niedzwiedzka K."/>
            <person name="Martijn J."/>
            <person name="Lind A.E."/>
            <person name="van Eijk R."/>
            <person name="Schleper C."/>
            <person name="Guy L."/>
            <person name="Ettema T.J."/>
        </authorList>
    </citation>
    <scope>NUCLEOTIDE SEQUENCE</scope>
</reference>
<feature type="region of interest" description="Disordered" evidence="1">
    <location>
        <begin position="79"/>
        <end position="161"/>
    </location>
</feature>
<accession>A0A0F9QGI2</accession>
<dbReference type="EMBL" id="LAZR01004050">
    <property type="protein sequence ID" value="KKN12261.1"/>
    <property type="molecule type" value="Genomic_DNA"/>
</dbReference>
<feature type="compositionally biased region" description="Basic and acidic residues" evidence="1">
    <location>
        <begin position="246"/>
        <end position="258"/>
    </location>
</feature>
<sequence length="271" mass="31104">MDGEKKGRRFYKLYDDVMADLGFNNKLLAYLKMMKIMDHKTGKLPIPLRVIADDFGLSKSFVGRLYFRARWDKHGTVVGQESQGIQGLDDGQWDKHGTVVGKSPSEAESAKRNPPPDPPIRKTTTKALTTTTKALTTTTKALTTFPPKPKPEKPKKKRKVKSDYGTPEFHQYWLHHPPTAGSRFGAWEKWQKYVEPHIEEEGELFIDDMIDAIEMQKAFKVHMDSIGEFCSDIPMFERWAKEKRWENKPEIPEKKTSARSDAFADWGKDDG</sequence>
<dbReference type="AlphaFoldDB" id="A0A0F9QGI2"/>
<proteinExistence type="predicted"/>
<comment type="caution">
    <text evidence="2">The sequence shown here is derived from an EMBL/GenBank/DDBJ whole genome shotgun (WGS) entry which is preliminary data.</text>
</comment>
<organism evidence="2">
    <name type="scientific">marine sediment metagenome</name>
    <dbReference type="NCBI Taxonomy" id="412755"/>
    <lineage>
        <taxon>unclassified sequences</taxon>
        <taxon>metagenomes</taxon>
        <taxon>ecological metagenomes</taxon>
    </lineage>
</organism>